<name>A0A1V4L1T4_PATFA</name>
<protein>
    <recommendedName>
        <fullName evidence="1">CCDC81 HU domain-containing protein</fullName>
    </recommendedName>
</protein>
<dbReference type="EMBL" id="LSYS01000242">
    <property type="protein sequence ID" value="OPJ90471.1"/>
    <property type="molecule type" value="Genomic_DNA"/>
</dbReference>
<keyword evidence="3" id="KW-1185">Reference proteome</keyword>
<comment type="caution">
    <text evidence="2">The sequence shown here is derived from an EMBL/GenBank/DDBJ whole genome shotgun (WGS) entry which is preliminary data.</text>
</comment>
<dbReference type="InterPro" id="IPR040673">
    <property type="entry name" value="CCDC81_HU_dom_2"/>
</dbReference>
<feature type="domain" description="CCDC81 HU" evidence="1">
    <location>
        <begin position="27"/>
        <end position="100"/>
    </location>
</feature>
<dbReference type="OrthoDB" id="125906at2759"/>
<evidence type="ECO:0000313" key="2">
    <source>
        <dbReference type="EMBL" id="OPJ90471.1"/>
    </source>
</evidence>
<organism evidence="2 3">
    <name type="scientific">Patagioenas fasciata monilis</name>
    <dbReference type="NCBI Taxonomy" id="372326"/>
    <lineage>
        <taxon>Eukaryota</taxon>
        <taxon>Metazoa</taxon>
        <taxon>Chordata</taxon>
        <taxon>Craniata</taxon>
        <taxon>Vertebrata</taxon>
        <taxon>Euteleostomi</taxon>
        <taxon>Archelosauria</taxon>
        <taxon>Archosauria</taxon>
        <taxon>Dinosauria</taxon>
        <taxon>Saurischia</taxon>
        <taxon>Theropoda</taxon>
        <taxon>Coelurosauria</taxon>
        <taxon>Aves</taxon>
        <taxon>Neognathae</taxon>
        <taxon>Neoaves</taxon>
        <taxon>Columbimorphae</taxon>
        <taxon>Columbiformes</taxon>
        <taxon>Columbidae</taxon>
        <taxon>Patagioenas</taxon>
    </lineage>
</organism>
<accession>A0A1V4L1T4</accession>
<proteinExistence type="predicted"/>
<evidence type="ECO:0000313" key="3">
    <source>
        <dbReference type="Proteomes" id="UP000190648"/>
    </source>
</evidence>
<sequence length="185" mass="20754">MFLSLVTKTAICQGTGHLLLMGKELKVSELIYAKAALYLHMPKKKVFKCLEATMIVIAWALTEGKDFDVVFKNLGILVCRGKTVIMRFFEDLLRDVDKTGVLVNNFLQKSELRPLIIASMETSVFQMPPEGIFVFPQFVYKDETSEKELAAKAAQRASPVFSCAQVSNAGGGKQYEFPVLQRFFV</sequence>
<evidence type="ECO:0000259" key="1">
    <source>
        <dbReference type="Pfam" id="PF18289"/>
    </source>
</evidence>
<reference evidence="2 3" key="1">
    <citation type="submission" date="2016-02" db="EMBL/GenBank/DDBJ databases">
        <title>Band-tailed pigeon sequencing and assembly.</title>
        <authorList>
            <person name="Soares A.E."/>
            <person name="Novak B.J."/>
            <person name="Rice E.S."/>
            <person name="O'Connell B."/>
            <person name="Chang D."/>
            <person name="Weber S."/>
            <person name="Shapiro B."/>
        </authorList>
    </citation>
    <scope>NUCLEOTIDE SEQUENCE [LARGE SCALE GENOMIC DNA]</scope>
    <source>
        <strain evidence="2">BTP2013</strain>
        <tissue evidence="2">Blood</tissue>
    </source>
</reference>
<gene>
    <name evidence="2" type="ORF">AV530_008660</name>
</gene>
<dbReference type="Proteomes" id="UP000190648">
    <property type="component" value="Unassembled WGS sequence"/>
</dbReference>
<dbReference type="AlphaFoldDB" id="A0A1V4L1T4"/>
<dbReference type="Pfam" id="PF18289">
    <property type="entry name" value="HU-CCDC81_euk_2"/>
    <property type="match status" value="1"/>
</dbReference>